<dbReference type="SUPFAM" id="SSF54427">
    <property type="entry name" value="NTF2-like"/>
    <property type="match status" value="1"/>
</dbReference>
<dbReference type="GO" id="GO:0051028">
    <property type="term" value="P:mRNA transport"/>
    <property type="evidence" value="ECO:0007669"/>
    <property type="project" value="UniProtKB-UniRule"/>
</dbReference>
<dbReference type="KEGG" id="mng:MNEG_0262"/>
<keyword evidence="2" id="KW-0813">Transport</keyword>
<dbReference type="RefSeq" id="XP_013906718.1">
    <property type="nucleotide sequence ID" value="XM_014051264.1"/>
</dbReference>
<protein>
    <submittedName>
        <fullName evidence="4">Nuclear transport factor 2</fullName>
    </submittedName>
</protein>
<organism evidence="4 5">
    <name type="scientific">Monoraphidium neglectum</name>
    <dbReference type="NCBI Taxonomy" id="145388"/>
    <lineage>
        <taxon>Eukaryota</taxon>
        <taxon>Viridiplantae</taxon>
        <taxon>Chlorophyta</taxon>
        <taxon>core chlorophytes</taxon>
        <taxon>Chlorophyceae</taxon>
        <taxon>CS clade</taxon>
        <taxon>Sphaeropleales</taxon>
        <taxon>Selenastraceae</taxon>
        <taxon>Monoraphidium</taxon>
    </lineage>
</organism>
<keyword evidence="2" id="KW-0539">Nucleus</keyword>
<dbReference type="PANTHER" id="PTHR12612">
    <property type="entry name" value="NUCLEAR TRANSPORT FACTOR 2"/>
    <property type="match status" value="1"/>
</dbReference>
<dbReference type="InterPro" id="IPR032710">
    <property type="entry name" value="NTF2-like_dom_sf"/>
</dbReference>
<dbReference type="GO" id="GO:0005635">
    <property type="term" value="C:nuclear envelope"/>
    <property type="evidence" value="ECO:0007669"/>
    <property type="project" value="UniProtKB-ARBA"/>
</dbReference>
<dbReference type="STRING" id="145388.A0A0D2LN64"/>
<dbReference type="EMBL" id="KK100238">
    <property type="protein sequence ID" value="KIZ07699.1"/>
    <property type="molecule type" value="Genomic_DNA"/>
</dbReference>
<sequence length="123" mass="13277">MSADPEQVGKAFLEYYYGLFGSNRAALASLYQDQSLFTFEGAKCQGPAAIVAKLTSLPFNQAKVATISTDFQPSISGGIIVFVTGQVQTEGESNALKFSQVFHLMPVGSSFVVTNDMFRLNYG</sequence>
<evidence type="ECO:0000256" key="1">
    <source>
        <dbReference type="ARBA" id="ARBA00022490"/>
    </source>
</evidence>
<dbReference type="PROSITE" id="PS50177">
    <property type="entry name" value="NTF2_DOMAIN"/>
    <property type="match status" value="1"/>
</dbReference>
<keyword evidence="1 2" id="KW-0963">Cytoplasm</keyword>
<dbReference type="GeneID" id="25726380"/>
<reference evidence="4 5" key="1">
    <citation type="journal article" date="2013" name="BMC Genomics">
        <title>Reconstruction of the lipid metabolism for the microalga Monoraphidium neglectum from its genome sequence reveals characteristics suitable for biofuel production.</title>
        <authorList>
            <person name="Bogen C."/>
            <person name="Al-Dilaimi A."/>
            <person name="Albersmeier A."/>
            <person name="Wichmann J."/>
            <person name="Grundmann M."/>
            <person name="Rupp O."/>
            <person name="Lauersen K.J."/>
            <person name="Blifernez-Klassen O."/>
            <person name="Kalinowski J."/>
            <person name="Goesmann A."/>
            <person name="Mussgnug J.H."/>
            <person name="Kruse O."/>
        </authorList>
    </citation>
    <scope>NUCLEOTIDE SEQUENCE [LARGE SCALE GENOMIC DNA]</scope>
    <source>
        <strain evidence="4 5">SAG 48.87</strain>
    </source>
</reference>
<dbReference type="CDD" id="cd00780">
    <property type="entry name" value="NTF2"/>
    <property type="match status" value="1"/>
</dbReference>
<comment type="subcellular location">
    <subcellularLocation>
        <location evidence="2">Cytoplasm</location>
    </subcellularLocation>
    <subcellularLocation>
        <location evidence="2">Nucleus</location>
    </subcellularLocation>
</comment>
<dbReference type="AlphaFoldDB" id="A0A0D2LN64"/>
<dbReference type="Proteomes" id="UP000054498">
    <property type="component" value="Unassembled WGS sequence"/>
</dbReference>
<dbReference type="FunFam" id="3.10.450.50:FF:000005">
    <property type="entry name" value="Nuclear transport factor 2"/>
    <property type="match status" value="1"/>
</dbReference>
<evidence type="ECO:0000313" key="5">
    <source>
        <dbReference type="Proteomes" id="UP000054498"/>
    </source>
</evidence>
<accession>A0A0D2LN64</accession>
<keyword evidence="2" id="KW-0653">Protein transport</keyword>
<dbReference type="InterPro" id="IPR002075">
    <property type="entry name" value="NTF2_dom"/>
</dbReference>
<dbReference type="Pfam" id="PF02136">
    <property type="entry name" value="NTF2"/>
    <property type="match status" value="1"/>
</dbReference>
<dbReference type="OrthoDB" id="6507044at2759"/>
<comment type="function">
    <text evidence="2">Has a role in nuclear-cytoplasmic transport of proteins and mRNAs.</text>
</comment>
<dbReference type="GO" id="GO:0006606">
    <property type="term" value="P:protein import into nucleus"/>
    <property type="evidence" value="ECO:0007669"/>
    <property type="project" value="UniProtKB-ARBA"/>
</dbReference>
<dbReference type="InterPro" id="IPR018222">
    <property type="entry name" value="Nuclear_transport_factor_2_euk"/>
</dbReference>
<dbReference type="Gene3D" id="3.10.450.50">
    <property type="match status" value="1"/>
</dbReference>
<name>A0A0D2LN64_9CHLO</name>
<dbReference type="InterPro" id="IPR045875">
    <property type="entry name" value="NTF2"/>
</dbReference>
<gene>
    <name evidence="4" type="ORF">MNEG_0262</name>
</gene>
<feature type="domain" description="NTF2" evidence="3">
    <location>
        <begin position="8"/>
        <end position="120"/>
    </location>
</feature>
<dbReference type="GO" id="GO:0005737">
    <property type="term" value="C:cytoplasm"/>
    <property type="evidence" value="ECO:0007669"/>
    <property type="project" value="UniProtKB-SubCell"/>
</dbReference>
<evidence type="ECO:0000259" key="3">
    <source>
        <dbReference type="PROSITE" id="PS50177"/>
    </source>
</evidence>
<evidence type="ECO:0000313" key="4">
    <source>
        <dbReference type="EMBL" id="KIZ07699.1"/>
    </source>
</evidence>
<evidence type="ECO:0000256" key="2">
    <source>
        <dbReference type="RuleBase" id="RU369002"/>
    </source>
</evidence>
<keyword evidence="5" id="KW-1185">Reference proteome</keyword>
<proteinExistence type="predicted"/>